<organism evidence="2 3">
    <name type="scientific">Gymnopus androsaceus JB14</name>
    <dbReference type="NCBI Taxonomy" id="1447944"/>
    <lineage>
        <taxon>Eukaryota</taxon>
        <taxon>Fungi</taxon>
        <taxon>Dikarya</taxon>
        <taxon>Basidiomycota</taxon>
        <taxon>Agaricomycotina</taxon>
        <taxon>Agaricomycetes</taxon>
        <taxon>Agaricomycetidae</taxon>
        <taxon>Agaricales</taxon>
        <taxon>Marasmiineae</taxon>
        <taxon>Omphalotaceae</taxon>
        <taxon>Gymnopus</taxon>
    </lineage>
</organism>
<dbReference type="OrthoDB" id="4456959at2759"/>
<dbReference type="GO" id="GO:0003700">
    <property type="term" value="F:DNA-binding transcription factor activity"/>
    <property type="evidence" value="ECO:0007669"/>
    <property type="project" value="InterPro"/>
</dbReference>
<dbReference type="PANTHER" id="PTHR46910:SF38">
    <property type="entry name" value="ZN(2)-C6 FUNGAL-TYPE DOMAIN-CONTAINING PROTEIN"/>
    <property type="match status" value="1"/>
</dbReference>
<dbReference type="InterPro" id="IPR050987">
    <property type="entry name" value="AtrR-like"/>
</dbReference>
<dbReference type="AlphaFoldDB" id="A0A6A4HE08"/>
<keyword evidence="3" id="KW-1185">Reference proteome</keyword>
<dbReference type="CDD" id="cd12148">
    <property type="entry name" value="fungal_TF_MHR"/>
    <property type="match status" value="1"/>
</dbReference>
<reference evidence="2" key="1">
    <citation type="journal article" date="2019" name="Environ. Microbiol.">
        <title>Fungal ecological strategies reflected in gene transcription - a case study of two litter decomposers.</title>
        <authorList>
            <person name="Barbi F."/>
            <person name="Kohler A."/>
            <person name="Barry K."/>
            <person name="Baskaran P."/>
            <person name="Daum C."/>
            <person name="Fauchery L."/>
            <person name="Ihrmark K."/>
            <person name="Kuo A."/>
            <person name="LaButti K."/>
            <person name="Lipzen A."/>
            <person name="Morin E."/>
            <person name="Grigoriev I.V."/>
            <person name="Henrissat B."/>
            <person name="Lindahl B."/>
            <person name="Martin F."/>
        </authorList>
    </citation>
    <scope>NUCLEOTIDE SEQUENCE</scope>
    <source>
        <strain evidence="2">JB14</strain>
    </source>
</reference>
<evidence type="ECO:0000256" key="1">
    <source>
        <dbReference type="ARBA" id="ARBA00023242"/>
    </source>
</evidence>
<feature type="non-terminal residue" evidence="2">
    <location>
        <position position="250"/>
    </location>
</feature>
<dbReference type="EMBL" id="ML769531">
    <property type="protein sequence ID" value="KAE9395464.1"/>
    <property type="molecule type" value="Genomic_DNA"/>
</dbReference>
<evidence type="ECO:0000313" key="3">
    <source>
        <dbReference type="Proteomes" id="UP000799118"/>
    </source>
</evidence>
<evidence type="ECO:0008006" key="4">
    <source>
        <dbReference type="Google" id="ProtNLM"/>
    </source>
</evidence>
<dbReference type="PANTHER" id="PTHR46910">
    <property type="entry name" value="TRANSCRIPTION FACTOR PDR1"/>
    <property type="match status" value="1"/>
</dbReference>
<gene>
    <name evidence="2" type="ORF">BT96DRAFT_861919</name>
</gene>
<evidence type="ECO:0000313" key="2">
    <source>
        <dbReference type="EMBL" id="KAE9395464.1"/>
    </source>
</evidence>
<proteinExistence type="predicted"/>
<dbReference type="Proteomes" id="UP000799118">
    <property type="component" value="Unassembled WGS sequence"/>
</dbReference>
<protein>
    <recommendedName>
        <fullName evidence="4">Transcription factor domain-containing protein</fullName>
    </recommendedName>
</protein>
<accession>A0A6A4HE08</accession>
<keyword evidence="1" id="KW-0539">Nucleus</keyword>
<name>A0A6A4HE08_9AGAR</name>
<sequence length="250" mass="29048">MNTSLIGMGIRFIQEVGAHRQNPAGKTHQERIEQELWKRAYWVLVTLNSFSSGSAGRVILTTKDDYDLDFLIECDDEYWIESNTEFSFVQPPGQASYVTYWNHFLRLLHIVENTRRYIPSTRRWELSGWDSSPDLLEQTLMAVGLATNEWTDSIPEHLRWDPHNPNTMFFQQSAMLKTGLLFFQMRVHARWIRPGPVSPLSFSSLAICANAARSFIHILLVYHQRPDLVMMPHMIPVAFRSAVLLLINIW</sequence>